<reference evidence="2 3" key="1">
    <citation type="submission" date="2017-06" db="EMBL/GenBank/DDBJ databases">
        <title>Ant-infecting Ophiocordyceps genomes reveal a high diversity of potential behavioral manipulation genes and a possible major role for enterotoxins.</title>
        <authorList>
            <person name="De Bekker C."/>
            <person name="Evans H.C."/>
            <person name="Brachmann A."/>
            <person name="Hughes D.P."/>
        </authorList>
    </citation>
    <scope>NUCLEOTIDE SEQUENCE [LARGE SCALE GENOMIC DNA]</scope>
    <source>
        <strain evidence="2 3">Map16</strain>
    </source>
</reference>
<feature type="region of interest" description="Disordered" evidence="1">
    <location>
        <begin position="60"/>
        <end position="83"/>
    </location>
</feature>
<proteinExistence type="predicted"/>
<organism evidence="2 3">
    <name type="scientific">Ophiocordyceps camponoti-rufipedis</name>
    <dbReference type="NCBI Taxonomy" id="2004952"/>
    <lineage>
        <taxon>Eukaryota</taxon>
        <taxon>Fungi</taxon>
        <taxon>Dikarya</taxon>
        <taxon>Ascomycota</taxon>
        <taxon>Pezizomycotina</taxon>
        <taxon>Sordariomycetes</taxon>
        <taxon>Hypocreomycetidae</taxon>
        <taxon>Hypocreales</taxon>
        <taxon>Ophiocordycipitaceae</taxon>
        <taxon>Ophiocordyceps</taxon>
    </lineage>
</organism>
<protein>
    <submittedName>
        <fullName evidence="2">Uncharacterized protein</fullName>
    </submittedName>
</protein>
<evidence type="ECO:0000313" key="3">
    <source>
        <dbReference type="Proteomes" id="UP000226431"/>
    </source>
</evidence>
<comment type="caution">
    <text evidence="2">The sequence shown here is derived from an EMBL/GenBank/DDBJ whole genome shotgun (WGS) entry which is preliminary data.</text>
</comment>
<dbReference type="Proteomes" id="UP000226431">
    <property type="component" value="Unassembled WGS sequence"/>
</dbReference>
<accession>A0A2C5XII6</accession>
<evidence type="ECO:0000256" key="1">
    <source>
        <dbReference type="SAM" id="MobiDB-lite"/>
    </source>
</evidence>
<dbReference type="EMBL" id="NJES01000327">
    <property type="protein sequence ID" value="PHH73649.1"/>
    <property type="molecule type" value="Genomic_DNA"/>
</dbReference>
<keyword evidence="3" id="KW-1185">Reference proteome</keyword>
<sequence>MTDHQVFNASAQIYQNMCSSLLERKGSIIEEKKGAAEEYVRAEMKNFDPVFGNKTLQMFLSGNRPRRPRSPYPRRRNSPRQKISRRGLLATLTDVYLEVDKEYEDVPEDEIVRKIRERLEKPLSYNMTEIFQAIQKHVSYLPSCRIQDAQSADQNRDASALIQICRPSLSLDVRLGPSRSFIPTTRTQPQGPICQWT</sequence>
<evidence type="ECO:0000313" key="2">
    <source>
        <dbReference type="EMBL" id="PHH73649.1"/>
    </source>
</evidence>
<name>A0A2C5XII6_9HYPO</name>
<dbReference type="AlphaFoldDB" id="A0A2C5XII6"/>
<gene>
    <name evidence="2" type="ORF">CDD80_3654</name>
</gene>
<feature type="compositionally biased region" description="Basic residues" evidence="1">
    <location>
        <begin position="64"/>
        <end position="83"/>
    </location>
</feature>